<sequence length="44" mass="5210">MQVIQESLLKFLTSMCLIYIMHYDGNDFKIINKNHSFKAMSDLK</sequence>
<organism evidence="1 2">
    <name type="scientific">Moraxella catarrhalis</name>
    <name type="common">Branhamella catarrhalis</name>
    <dbReference type="NCBI Taxonomy" id="480"/>
    <lineage>
        <taxon>Bacteria</taxon>
        <taxon>Pseudomonadati</taxon>
        <taxon>Pseudomonadota</taxon>
        <taxon>Gammaproteobacteria</taxon>
        <taxon>Moraxellales</taxon>
        <taxon>Moraxellaceae</taxon>
        <taxon>Moraxella</taxon>
    </lineage>
</organism>
<evidence type="ECO:0000313" key="2">
    <source>
        <dbReference type="Proteomes" id="UP000078295"/>
    </source>
</evidence>
<evidence type="ECO:0000313" key="1">
    <source>
        <dbReference type="EMBL" id="OAV26300.1"/>
    </source>
</evidence>
<gene>
    <name evidence="1" type="ORF">AO370_0714</name>
</gene>
<name>A0AB36DPU1_MORCA</name>
<accession>A0AB36DPU1</accession>
<dbReference type="Proteomes" id="UP000078295">
    <property type="component" value="Unassembled WGS sequence"/>
</dbReference>
<dbReference type="EMBL" id="LXHQ01000022">
    <property type="protein sequence ID" value="OAV26300.1"/>
    <property type="molecule type" value="Genomic_DNA"/>
</dbReference>
<dbReference type="AlphaFoldDB" id="A0AB36DPU1"/>
<comment type="caution">
    <text evidence="1">The sequence shown here is derived from an EMBL/GenBank/DDBJ whole genome shotgun (WGS) entry which is preliminary data.</text>
</comment>
<reference evidence="1 2" key="1">
    <citation type="journal article" date="2016" name="Genome Biol. Evol.">
        <title>Comparative Genomic Analyses of the Moraxella catarrhalis Serosensitive and Seroresistant Lineages Demonstrate Their Independent Evolution.</title>
        <authorList>
            <person name="Earl J.P."/>
            <person name="de Vries S.P."/>
            <person name="Ahmed A."/>
            <person name="Powell E."/>
            <person name="Schultz M.P."/>
            <person name="Hermans P.W."/>
            <person name="Hill D.J."/>
            <person name="Zhou Z."/>
            <person name="Constantinidou C.I."/>
            <person name="Hu F.Z."/>
            <person name="Bootsma H.J."/>
            <person name="Ehrlich G.D."/>
        </authorList>
    </citation>
    <scope>NUCLEOTIDE SEQUENCE [LARGE SCALE GENOMIC DNA]</scope>
    <source>
        <strain evidence="1 2">F23</strain>
    </source>
</reference>
<protein>
    <submittedName>
        <fullName evidence="1">Uncharacterized protein</fullName>
    </submittedName>
</protein>
<proteinExistence type="predicted"/>